<protein>
    <submittedName>
        <fullName evidence="2">Uncharacterized protein</fullName>
    </submittedName>
</protein>
<keyword evidence="3" id="KW-1185">Reference proteome</keyword>
<organism evidence="2 3">
    <name type="scientific">Fimbriimonas ginsengisoli Gsoil 348</name>
    <dbReference type="NCBI Taxonomy" id="661478"/>
    <lineage>
        <taxon>Bacteria</taxon>
        <taxon>Bacillati</taxon>
        <taxon>Armatimonadota</taxon>
        <taxon>Fimbriimonadia</taxon>
        <taxon>Fimbriimonadales</taxon>
        <taxon>Fimbriimonadaceae</taxon>
        <taxon>Fimbriimonas</taxon>
    </lineage>
</organism>
<sequence>MNPITLKVKEEGLDESLGKVLELADALETGYGAQMELNKQMRAGGNAARELARGVDVAHRSLQRMYSAIPDKPLVLEARGVGQLARDAGSLGVALRSHSGAALAATKRTDALAAATDRVMLSVQKAVPALAVLTQQYQTIAAASQQVKPIPLSRAMTAGVGPGQRQKAAAQSVGIKAPPKYYVPQGPWARQQKAMQGLQNAYATGNPIAIADAHHNYLQARAAAQKAANFGQPKSFGSQLANAIGTSRIGLGGGGGGVQLMPLVNKILPLAESLMGAEAAALAGPVGVAAAAVTGLASAAKMAEERLTLIGNLTAGSTSAHATSALVAAQIAGIDPSRIGAQDNGIHSPGSDWYWAQRAGVSPYRNGYGQGNFDDAANFIKELKFVLSSQISDREAKAASQAFGMQDLLYMRNASPGLRNEMMRRIDGAEKTDPAALRAGADAQIKFNMGLMDTQKLLTDLGTSIMPGVDTILDQFNKNLREGKPAIQEFSNEIAKLVVMLVDYVKYIDDLTHGRFGDAGKDLKKLWEDLRTSPADMVRDHQRDATRENTRATRENTEAIRNGTYGGGDRTRQSRAYGGQSRDSWDQAEQAVRQDAIRFGSL</sequence>
<proteinExistence type="predicted"/>
<evidence type="ECO:0000256" key="1">
    <source>
        <dbReference type="SAM" id="MobiDB-lite"/>
    </source>
</evidence>
<dbReference type="HOGENOM" id="CLU_453261_0_0_0"/>
<evidence type="ECO:0000313" key="3">
    <source>
        <dbReference type="Proteomes" id="UP000027982"/>
    </source>
</evidence>
<feature type="compositionally biased region" description="Basic and acidic residues" evidence="1">
    <location>
        <begin position="539"/>
        <end position="558"/>
    </location>
</feature>
<reference evidence="2 3" key="1">
    <citation type="journal article" date="2014" name="PLoS ONE">
        <title>The first complete genome sequence of the class fimbriimonadia in the phylum armatimonadetes.</title>
        <authorList>
            <person name="Hu Z.Y."/>
            <person name="Wang Y.Z."/>
            <person name="Im W.T."/>
            <person name="Wang S.Y."/>
            <person name="Zhao G.P."/>
            <person name="Zheng H.J."/>
            <person name="Quan Z.X."/>
        </authorList>
    </citation>
    <scope>NUCLEOTIDE SEQUENCE [LARGE SCALE GENOMIC DNA]</scope>
    <source>
        <strain evidence="2">Gsoil 348</strain>
    </source>
</reference>
<name>A0A068NJC6_FIMGI</name>
<dbReference type="RefSeq" id="WP_025227788.1">
    <property type="nucleotide sequence ID" value="NZ_CP007139.1"/>
</dbReference>
<accession>A0A068NJC6</accession>
<evidence type="ECO:0000313" key="2">
    <source>
        <dbReference type="EMBL" id="AIE83537.1"/>
    </source>
</evidence>
<dbReference type="STRING" id="661478.OP10G_0169"/>
<dbReference type="AlphaFoldDB" id="A0A068NJC6"/>
<dbReference type="EMBL" id="CP007139">
    <property type="protein sequence ID" value="AIE83537.1"/>
    <property type="molecule type" value="Genomic_DNA"/>
</dbReference>
<dbReference type="KEGG" id="fgi:OP10G_0169"/>
<feature type="region of interest" description="Disordered" evidence="1">
    <location>
        <begin position="539"/>
        <end position="587"/>
    </location>
</feature>
<gene>
    <name evidence="2" type="ORF">OP10G_0169</name>
</gene>
<dbReference type="Proteomes" id="UP000027982">
    <property type="component" value="Chromosome"/>
</dbReference>